<feature type="transmembrane region" description="Helical" evidence="1">
    <location>
        <begin position="12"/>
        <end position="35"/>
    </location>
</feature>
<comment type="caution">
    <text evidence="2">The sequence shown here is derived from an EMBL/GenBank/DDBJ whole genome shotgun (WGS) entry which is preliminary data.</text>
</comment>
<dbReference type="AlphaFoldDB" id="A0A134CLP0"/>
<accession>A0A134CLP0</accession>
<keyword evidence="1" id="KW-0472">Membrane</keyword>
<organism evidence="2 3">
    <name type="scientific">Megasphaera hutchinsoni</name>
    <dbReference type="NCBI Taxonomy" id="1588748"/>
    <lineage>
        <taxon>Bacteria</taxon>
        <taxon>Bacillati</taxon>
        <taxon>Bacillota</taxon>
        <taxon>Negativicutes</taxon>
        <taxon>Veillonellales</taxon>
        <taxon>Veillonellaceae</taxon>
        <taxon>Megasphaera</taxon>
    </lineage>
</organism>
<reference evidence="3" key="1">
    <citation type="submission" date="2016-01" db="EMBL/GenBank/DDBJ databases">
        <authorList>
            <person name="Mitreva M."/>
            <person name="Pepin K.H."/>
            <person name="Mihindukulasuriya K.A."/>
            <person name="Fulton R."/>
            <person name="Fronick C."/>
            <person name="O'Laughlin M."/>
            <person name="Miner T."/>
            <person name="Herter B."/>
            <person name="Rosa B.A."/>
            <person name="Cordes M."/>
            <person name="Tomlinson C."/>
            <person name="Wollam A."/>
            <person name="Palsikar V.B."/>
            <person name="Mardis E.R."/>
            <person name="Wilson R.K."/>
        </authorList>
    </citation>
    <scope>NUCLEOTIDE SEQUENCE [LARGE SCALE GENOMIC DNA]</scope>
    <source>
        <strain evidence="3">KA00182</strain>
    </source>
</reference>
<evidence type="ECO:0000313" key="3">
    <source>
        <dbReference type="Proteomes" id="UP000070160"/>
    </source>
</evidence>
<dbReference type="Proteomes" id="UP000070160">
    <property type="component" value="Unassembled WGS sequence"/>
</dbReference>
<dbReference type="EMBL" id="LSDT01000002">
    <property type="protein sequence ID" value="KXB93136.1"/>
    <property type="molecule type" value="Genomic_DNA"/>
</dbReference>
<dbReference type="STRING" id="1588748.HMPREF3182_00052"/>
<keyword evidence="1" id="KW-1133">Transmembrane helix</keyword>
<sequence length="41" mass="5075">MIIYHRTKDIILLLYVSTFFRGIFLSCLVNLIYWLKRSNFY</sequence>
<gene>
    <name evidence="2" type="ORF">HMPREF3182_00052</name>
</gene>
<name>A0A134CLP0_9FIRM</name>
<keyword evidence="1" id="KW-0812">Transmembrane</keyword>
<keyword evidence="3" id="KW-1185">Reference proteome</keyword>
<evidence type="ECO:0000256" key="1">
    <source>
        <dbReference type="SAM" id="Phobius"/>
    </source>
</evidence>
<evidence type="ECO:0000313" key="2">
    <source>
        <dbReference type="EMBL" id="KXB93136.1"/>
    </source>
</evidence>
<proteinExistence type="predicted"/>
<protein>
    <submittedName>
        <fullName evidence="2">Uncharacterized protein</fullName>
    </submittedName>
</protein>